<proteinExistence type="predicted"/>
<dbReference type="AlphaFoldDB" id="A0A518FQM0"/>
<feature type="chain" id="PRO_5021727836" description="DUF1559 domain-containing protein" evidence="2">
    <location>
        <begin position="24"/>
        <end position="520"/>
    </location>
</feature>
<keyword evidence="2" id="KW-0732">Signal</keyword>
<dbReference type="PANTHER" id="PTHR30093:SF2">
    <property type="entry name" value="TYPE II SECRETION SYSTEM PROTEIN H"/>
    <property type="match status" value="1"/>
</dbReference>
<feature type="region of interest" description="Disordered" evidence="1">
    <location>
        <begin position="28"/>
        <end position="80"/>
    </location>
</feature>
<dbReference type="Pfam" id="PF07596">
    <property type="entry name" value="SBP_bac_10"/>
    <property type="match status" value="2"/>
</dbReference>
<feature type="domain" description="DUF1559" evidence="3">
    <location>
        <begin position="329"/>
        <end position="387"/>
    </location>
</feature>
<accession>A0A518FQM0</accession>
<name>A0A518FQM0_9PLAN</name>
<feature type="compositionally biased region" description="Low complexity" evidence="1">
    <location>
        <begin position="38"/>
        <end position="52"/>
    </location>
</feature>
<evidence type="ECO:0000313" key="5">
    <source>
        <dbReference type="Proteomes" id="UP000320839"/>
    </source>
</evidence>
<gene>
    <name evidence="4" type="ORF">Pan153_33110</name>
</gene>
<dbReference type="EMBL" id="CP036317">
    <property type="protein sequence ID" value="QDV18651.1"/>
    <property type="molecule type" value="Genomic_DNA"/>
</dbReference>
<evidence type="ECO:0000259" key="3">
    <source>
        <dbReference type="Pfam" id="PF07596"/>
    </source>
</evidence>
<evidence type="ECO:0000313" key="4">
    <source>
        <dbReference type="EMBL" id="QDV18651.1"/>
    </source>
</evidence>
<dbReference type="PANTHER" id="PTHR30093">
    <property type="entry name" value="GENERAL SECRETION PATHWAY PROTEIN G"/>
    <property type="match status" value="1"/>
</dbReference>
<organism evidence="4 5">
    <name type="scientific">Gimesia panareensis</name>
    <dbReference type="NCBI Taxonomy" id="2527978"/>
    <lineage>
        <taxon>Bacteria</taxon>
        <taxon>Pseudomonadati</taxon>
        <taxon>Planctomycetota</taxon>
        <taxon>Planctomycetia</taxon>
        <taxon>Planctomycetales</taxon>
        <taxon>Planctomycetaceae</taxon>
        <taxon>Gimesia</taxon>
    </lineage>
</organism>
<dbReference type="RefSeq" id="WP_145456849.1">
    <property type="nucleotide sequence ID" value="NZ_CP036317.1"/>
</dbReference>
<reference evidence="4 5" key="1">
    <citation type="submission" date="2019-02" db="EMBL/GenBank/DDBJ databases">
        <title>Deep-cultivation of Planctomycetes and their phenomic and genomic characterization uncovers novel biology.</title>
        <authorList>
            <person name="Wiegand S."/>
            <person name="Jogler M."/>
            <person name="Boedeker C."/>
            <person name="Pinto D."/>
            <person name="Vollmers J."/>
            <person name="Rivas-Marin E."/>
            <person name="Kohn T."/>
            <person name="Peeters S.H."/>
            <person name="Heuer A."/>
            <person name="Rast P."/>
            <person name="Oberbeckmann S."/>
            <person name="Bunk B."/>
            <person name="Jeske O."/>
            <person name="Meyerdierks A."/>
            <person name="Storesund J.E."/>
            <person name="Kallscheuer N."/>
            <person name="Luecker S."/>
            <person name="Lage O.M."/>
            <person name="Pohl T."/>
            <person name="Merkel B.J."/>
            <person name="Hornburger P."/>
            <person name="Mueller R.-W."/>
            <person name="Bruemmer F."/>
            <person name="Labrenz M."/>
            <person name="Spormann A.M."/>
            <person name="Op den Camp H."/>
            <person name="Overmann J."/>
            <person name="Amann R."/>
            <person name="Jetten M.S.M."/>
            <person name="Mascher T."/>
            <person name="Medema M.H."/>
            <person name="Devos D.P."/>
            <person name="Kaster A.-K."/>
            <person name="Ovreas L."/>
            <person name="Rohde M."/>
            <person name="Galperin M.Y."/>
            <person name="Jogler C."/>
        </authorList>
    </citation>
    <scope>NUCLEOTIDE SEQUENCE [LARGE SCALE GENOMIC DNA]</scope>
    <source>
        <strain evidence="4 5">Pan153</strain>
    </source>
</reference>
<evidence type="ECO:0000256" key="1">
    <source>
        <dbReference type="SAM" id="MobiDB-lite"/>
    </source>
</evidence>
<dbReference type="InterPro" id="IPR011453">
    <property type="entry name" value="DUF1559"/>
</dbReference>
<protein>
    <recommendedName>
        <fullName evidence="3">DUF1559 domain-containing protein</fullName>
    </recommendedName>
</protein>
<evidence type="ECO:0000256" key="2">
    <source>
        <dbReference type="SAM" id="SignalP"/>
    </source>
</evidence>
<feature type="domain" description="DUF1559" evidence="3">
    <location>
        <begin position="99"/>
        <end position="310"/>
    </location>
</feature>
<dbReference type="OrthoDB" id="285651at2"/>
<sequence precursor="true">MSAHRFLLLCSAGLLLCLCSACQQQPQDHVDQNGAPLQTQTEAETTQTSATEHTPEPAVETTDLVSPESAKPEPKTIDPKMVITPGEKMAAERFLLVRNQLRKIGFAFHYLVDEHQYFLPTPEAHPEFYDENGRLKVSWRVHLLPFLEQKKLYEQFKLDEAWDSPHNAPLAKSMPAIYRSPDTPFDSNKTRFRVFEGKWGKNREGDPASSTAFPLGKPLRIRDFIDGTSNSILVVETGPDKAVVWTRPGGLNLDKFDEELGTTAKGIPVLTADGDSVCIRRGIGAPQWKQLICPNDQTRISWMGFRIFHSTLPPAQLELLRRLSANSIALRSYLQQHESKLPPAKTELVNGKPLLSWRVHFLPFIGEKILYNQFHLDEPWDSPHNKQFLDYMPVAYQLDPEVKEGKTQLVTFTGKNTPFPGGPGIRFFDIPDGTSNTILLIKAAPDQAVPWTKPVDLPFDPADPWKPLGTFADDKTEAIMADGSIQNIPTSLSAKELGNLIQINDGQITPNLKPFSLLPE</sequence>
<feature type="signal peptide" evidence="2">
    <location>
        <begin position="1"/>
        <end position="23"/>
    </location>
</feature>
<dbReference type="Proteomes" id="UP000320839">
    <property type="component" value="Chromosome"/>
</dbReference>